<reference evidence="4 5" key="1">
    <citation type="submission" date="2018-08" db="EMBL/GenBank/DDBJ databases">
        <title>Recombination of ecologically and evolutionarily significant loci maintains genetic cohesion in the Pseudomonas syringae species complex.</title>
        <authorList>
            <person name="Dillon M."/>
            <person name="Thakur S."/>
            <person name="Almeida R.N.D."/>
            <person name="Weir B.S."/>
            <person name="Guttman D.S."/>
        </authorList>
    </citation>
    <scope>NUCLEOTIDE SEQUENCE [LARGE SCALE GENOMIC DNA]</scope>
    <source>
        <strain evidence="2 4">ICMP 15201</strain>
        <strain evidence="3 5">ICMP 15203</strain>
    </source>
</reference>
<dbReference type="EMBL" id="RBPH01000132">
    <property type="protein sequence ID" value="RMN81093.1"/>
    <property type="molecule type" value="Genomic_DNA"/>
</dbReference>
<gene>
    <name evidence="3" type="ORF">ALQ51_102278</name>
    <name evidence="2" type="ORF">ALQ53_103663</name>
</gene>
<accession>A0A3M3QB69</accession>
<evidence type="ECO:0008006" key="6">
    <source>
        <dbReference type="Google" id="ProtNLM"/>
    </source>
</evidence>
<dbReference type="Proteomes" id="UP000269335">
    <property type="component" value="Unassembled WGS sequence"/>
</dbReference>
<name>A0A3M3QB69_PSECA</name>
<keyword evidence="1" id="KW-1133">Transmembrane helix</keyword>
<feature type="transmembrane region" description="Helical" evidence="1">
    <location>
        <begin position="79"/>
        <end position="99"/>
    </location>
</feature>
<protein>
    <recommendedName>
        <fullName evidence="6">DUF2946 domain-containing protein</fullName>
    </recommendedName>
</protein>
<keyword evidence="1" id="KW-0812">Transmembrane</keyword>
<evidence type="ECO:0000313" key="2">
    <source>
        <dbReference type="EMBL" id="RMN81093.1"/>
    </source>
</evidence>
<evidence type="ECO:0000313" key="4">
    <source>
        <dbReference type="Proteomes" id="UP000269335"/>
    </source>
</evidence>
<comment type="caution">
    <text evidence="3">The sequence shown here is derived from an EMBL/GenBank/DDBJ whole genome shotgun (WGS) entry which is preliminary data.</text>
</comment>
<dbReference type="EMBL" id="RBPJ01000166">
    <property type="protein sequence ID" value="RMN95034.1"/>
    <property type="molecule type" value="Genomic_DNA"/>
</dbReference>
<sequence>MVTSRFMKIARNERSLVAWVLYVSILFSSFSCAIGHGQMAGLQLASVGGEYCSLDGNFGADLDDSGLATTASTPGSSCALVSLFSALVLAAFFGLWGLLTIDKSRPYARLYLSRLNRYRWPPANPRASPLGLPLL</sequence>
<evidence type="ECO:0000313" key="3">
    <source>
        <dbReference type="EMBL" id="RMN95034.1"/>
    </source>
</evidence>
<dbReference type="PROSITE" id="PS51257">
    <property type="entry name" value="PROKAR_LIPOPROTEIN"/>
    <property type="match status" value="1"/>
</dbReference>
<dbReference type="Proteomes" id="UP000270524">
    <property type="component" value="Unassembled WGS sequence"/>
</dbReference>
<proteinExistence type="predicted"/>
<organism evidence="3 5">
    <name type="scientific">Pseudomonas cannabina</name>
    <dbReference type="NCBI Taxonomy" id="86840"/>
    <lineage>
        <taxon>Bacteria</taxon>
        <taxon>Pseudomonadati</taxon>
        <taxon>Pseudomonadota</taxon>
        <taxon>Gammaproteobacteria</taxon>
        <taxon>Pseudomonadales</taxon>
        <taxon>Pseudomonadaceae</taxon>
        <taxon>Pseudomonas</taxon>
    </lineage>
</organism>
<evidence type="ECO:0000256" key="1">
    <source>
        <dbReference type="SAM" id="Phobius"/>
    </source>
</evidence>
<dbReference type="InterPro" id="IPR021333">
    <property type="entry name" value="DUF2946"/>
</dbReference>
<evidence type="ECO:0000313" key="5">
    <source>
        <dbReference type="Proteomes" id="UP000270524"/>
    </source>
</evidence>
<keyword evidence="1" id="KW-0472">Membrane</keyword>
<dbReference type="AlphaFoldDB" id="A0A3M3QB69"/>
<dbReference type="Pfam" id="PF11162">
    <property type="entry name" value="DUF2946"/>
    <property type="match status" value="1"/>
</dbReference>